<dbReference type="PROSITE" id="PS01124">
    <property type="entry name" value="HTH_ARAC_FAMILY_2"/>
    <property type="match status" value="1"/>
</dbReference>
<organism evidence="6 7">
    <name type="scientific">Paenibacillus violae</name>
    <dbReference type="NCBI Taxonomy" id="3077234"/>
    <lineage>
        <taxon>Bacteria</taxon>
        <taxon>Bacillati</taxon>
        <taxon>Bacillota</taxon>
        <taxon>Bacilli</taxon>
        <taxon>Bacillales</taxon>
        <taxon>Paenibacillaceae</taxon>
        <taxon>Paenibacillus</taxon>
    </lineage>
</organism>
<comment type="caution">
    <text evidence="6">The sequence shown here is derived from an EMBL/GenBank/DDBJ whole genome shotgun (WGS) entry which is preliminary data.</text>
</comment>
<evidence type="ECO:0000256" key="3">
    <source>
        <dbReference type="ARBA" id="ARBA00023163"/>
    </source>
</evidence>
<evidence type="ECO:0000256" key="1">
    <source>
        <dbReference type="ARBA" id="ARBA00023015"/>
    </source>
</evidence>
<dbReference type="Gene3D" id="3.30.450.20">
    <property type="entry name" value="PAS domain"/>
    <property type="match status" value="1"/>
</dbReference>
<keyword evidence="2" id="KW-0238">DNA-binding</keyword>
<dbReference type="PANTHER" id="PTHR43280">
    <property type="entry name" value="ARAC-FAMILY TRANSCRIPTIONAL REGULATOR"/>
    <property type="match status" value="1"/>
</dbReference>
<name>A0ABU3RNR9_9BACL</name>
<dbReference type="Proteomes" id="UP001260980">
    <property type="component" value="Unassembled WGS sequence"/>
</dbReference>
<dbReference type="Pfam" id="PF17853">
    <property type="entry name" value="GGDEF_2"/>
    <property type="match status" value="1"/>
</dbReference>
<reference evidence="6 7" key="1">
    <citation type="submission" date="2023-10" db="EMBL/GenBank/DDBJ databases">
        <title>Paenibacillus strain PFR10 Genome sequencing and assembly.</title>
        <authorList>
            <person name="Kim I."/>
        </authorList>
    </citation>
    <scope>NUCLEOTIDE SEQUENCE [LARGE SCALE GENOMIC DNA]</scope>
    <source>
        <strain evidence="6 7">PFR10</strain>
    </source>
</reference>
<dbReference type="SUPFAM" id="SSF46689">
    <property type="entry name" value="Homeodomain-like"/>
    <property type="match status" value="2"/>
</dbReference>
<feature type="transmembrane region" description="Helical" evidence="4">
    <location>
        <begin position="6"/>
        <end position="29"/>
    </location>
</feature>
<keyword evidence="7" id="KW-1185">Reference proteome</keyword>
<keyword evidence="1" id="KW-0805">Transcription regulation</keyword>
<dbReference type="Gene3D" id="1.10.10.60">
    <property type="entry name" value="Homeodomain-like"/>
    <property type="match status" value="2"/>
</dbReference>
<keyword evidence="4" id="KW-0472">Membrane</keyword>
<proteinExistence type="predicted"/>
<dbReference type="PANTHER" id="PTHR43280:SF28">
    <property type="entry name" value="HTH-TYPE TRANSCRIPTIONAL ACTIVATOR RHAS"/>
    <property type="match status" value="1"/>
</dbReference>
<protein>
    <submittedName>
        <fullName evidence="6">Helix-turn-helix domain-containing protein</fullName>
    </submittedName>
</protein>
<gene>
    <name evidence="6" type="ORF">RQP52_33095</name>
</gene>
<feature type="transmembrane region" description="Helical" evidence="4">
    <location>
        <begin position="288"/>
        <end position="312"/>
    </location>
</feature>
<dbReference type="SMART" id="SM00342">
    <property type="entry name" value="HTH_ARAC"/>
    <property type="match status" value="1"/>
</dbReference>
<dbReference type="InterPro" id="IPR009057">
    <property type="entry name" value="Homeodomain-like_sf"/>
</dbReference>
<feature type="domain" description="HTH araC/xylS-type" evidence="5">
    <location>
        <begin position="659"/>
        <end position="757"/>
    </location>
</feature>
<dbReference type="InterPro" id="IPR041522">
    <property type="entry name" value="CdaR_GGDEF"/>
</dbReference>
<dbReference type="InterPro" id="IPR018060">
    <property type="entry name" value="HTH_AraC"/>
</dbReference>
<accession>A0ABU3RNR9</accession>
<dbReference type="Pfam" id="PF12833">
    <property type="entry name" value="HTH_18"/>
    <property type="match status" value="1"/>
</dbReference>
<evidence type="ECO:0000256" key="4">
    <source>
        <dbReference type="SAM" id="Phobius"/>
    </source>
</evidence>
<keyword evidence="3" id="KW-0804">Transcription</keyword>
<evidence type="ECO:0000313" key="6">
    <source>
        <dbReference type="EMBL" id="MDU0205918.1"/>
    </source>
</evidence>
<dbReference type="EMBL" id="JAWCUD010000017">
    <property type="protein sequence ID" value="MDU0205918.1"/>
    <property type="molecule type" value="Genomic_DNA"/>
</dbReference>
<dbReference type="RefSeq" id="WP_315955792.1">
    <property type="nucleotide sequence ID" value="NZ_JAWCUD010000017.1"/>
</dbReference>
<sequence>MKRTIFIRLLLHLTIAVVLITLLVGTLVYRYTDSMLREEVLLHNQELLGQSRKMVEQALGEVKQSAASLALHSDLQKAVWLSWDLEEEYRFLKNTEDLITERINSSTYLDSIYLYSAQNQKLISSSGITDLQQFSYKQGVQQFMESKHIYDWQAVHLEEGDHSVNVMTFLFSVPIWGIQKQGAILMNLKEDVLYSAVVNSNNRKLGNMAILNQEGEVLSYKDKSMLLSRFNQADIQRIQREKEGSFTEKINGQDTLVSFLTSDANGWIYLTLNPSAEVFKRSHEVIRVTLLISYIAFSLGMLMMIIVSIRYYKPVRRTVHMISTLLDKPFSKMHDRDEFSYIGDSVNRLYVEKEAFKEKFRGQELVIRDHVVLSLLSGKTNDNELMRQMQYYELDLDHTHFIVLVLRIHVGADIPAGPEEQALNLLHFQVRAICEELIAACGKGLYVSQFHSRDVLIMNAGHWGGPQSAYHYAKELAIRLRNRVADELHGTAVTVGIGGKYEKLSEISLSYNEALDALLYERIAGKGSILSISDYQSNHVDRSRFTACRQLVDKLIHELKTWNTDKALQLKDELIERLASDELVGFPYKDIMLTQLLHALMTVRIELCGGEEDGSPDLILAFSKKNSLEQVRVDLDLVIRDIAERLEGKREIKHQDVVEKLVEYTKRNYREPISLQTLADMALMNSQYVSKLFKEVTGKNFLDYLTETRYNEACHLLEQTYLTINEIAEATGFGQKQNLIRTFKKYCGLTPSEYRNQRSVQRIKG</sequence>
<evidence type="ECO:0000313" key="7">
    <source>
        <dbReference type="Proteomes" id="UP001260980"/>
    </source>
</evidence>
<keyword evidence="4" id="KW-0812">Transmembrane</keyword>
<evidence type="ECO:0000259" key="5">
    <source>
        <dbReference type="PROSITE" id="PS01124"/>
    </source>
</evidence>
<keyword evidence="4" id="KW-1133">Transmembrane helix</keyword>
<evidence type="ECO:0000256" key="2">
    <source>
        <dbReference type="ARBA" id="ARBA00023125"/>
    </source>
</evidence>